<accession>A0ABQ4XUD4</accession>
<gene>
    <name evidence="2" type="ORF">Tco_0682990</name>
</gene>
<feature type="region of interest" description="Disordered" evidence="1">
    <location>
        <begin position="30"/>
        <end position="71"/>
    </location>
</feature>
<organism evidence="2 3">
    <name type="scientific">Tanacetum coccineum</name>
    <dbReference type="NCBI Taxonomy" id="301880"/>
    <lineage>
        <taxon>Eukaryota</taxon>
        <taxon>Viridiplantae</taxon>
        <taxon>Streptophyta</taxon>
        <taxon>Embryophyta</taxon>
        <taxon>Tracheophyta</taxon>
        <taxon>Spermatophyta</taxon>
        <taxon>Magnoliopsida</taxon>
        <taxon>eudicotyledons</taxon>
        <taxon>Gunneridae</taxon>
        <taxon>Pentapetalae</taxon>
        <taxon>asterids</taxon>
        <taxon>campanulids</taxon>
        <taxon>Asterales</taxon>
        <taxon>Asteraceae</taxon>
        <taxon>Asteroideae</taxon>
        <taxon>Anthemideae</taxon>
        <taxon>Anthemidinae</taxon>
        <taxon>Tanacetum</taxon>
    </lineage>
</organism>
<name>A0ABQ4XUD4_9ASTR</name>
<evidence type="ECO:0000313" key="2">
    <source>
        <dbReference type="EMBL" id="GJS68425.1"/>
    </source>
</evidence>
<sequence length="630" mass="70848">MDSTQASSSHGFKKIKLTIIPPKQLFVDLTNDDENLTTPSPTTTSSSPTPPNAPSKTPSTNETSSSQENTSSSFLMTSNNIYFIASFIPYYYSEDQYAVSIKEDTTSVEAEFPTIVINDAFAPQDALQCKSQVSTSVNDDIDFRISFDESGDEDYTIICDKNSFSYKMISVNNLKTDSENDNEKVIPSIPSPKPAISCFDDLDFFKDFENEFPVIVYNDAKTSKSNLLTETILSPQHIDEFDLNDETSVFEYDEEEQNILSTEDAIMLYYEFVHVAPSLATDADIADFEERLERIYGRKIHMVQVVDFLGMPELMRDAVWLTRIGYGARCIDAGRLFDTRGPLVKELILKFLSTLRFGEVLLDLDAPELHTEEEMESLVLLDFLGPPPSYTLIKDPVLRLCHRMMAHSIAGRSQAPEKVTVTDLFYLRGMDVGSVNVPYLLDRLLTTEILGGLTVIALELLIIDMGELVRLQIFAEDAPAADEGDQAVLAPVQVPQPPPPPPPAAARTMPQRMAKLEEDVYEIRRALTEQREQELPTCHILRPMYLIRDVESGRGLARPAPPQHNRTYSSQTHDPSYPYLLIKPGSKFSTIVHEYVTEPSRIFSLNARMGKRDDFKCVETEEKSNLKTSL</sequence>
<evidence type="ECO:0000313" key="3">
    <source>
        <dbReference type="Proteomes" id="UP001151760"/>
    </source>
</evidence>
<reference evidence="2" key="2">
    <citation type="submission" date="2022-01" db="EMBL/GenBank/DDBJ databases">
        <authorList>
            <person name="Yamashiro T."/>
            <person name="Shiraishi A."/>
            <person name="Satake H."/>
            <person name="Nakayama K."/>
        </authorList>
    </citation>
    <scope>NUCLEOTIDE SEQUENCE</scope>
</reference>
<feature type="compositionally biased region" description="Low complexity" evidence="1">
    <location>
        <begin position="54"/>
        <end position="71"/>
    </location>
</feature>
<reference evidence="2" key="1">
    <citation type="journal article" date="2022" name="Int. J. Mol. Sci.">
        <title>Draft Genome of Tanacetum Coccineum: Genomic Comparison of Closely Related Tanacetum-Family Plants.</title>
        <authorList>
            <person name="Yamashiro T."/>
            <person name="Shiraishi A."/>
            <person name="Nakayama K."/>
            <person name="Satake H."/>
        </authorList>
    </citation>
    <scope>NUCLEOTIDE SEQUENCE</scope>
</reference>
<dbReference type="EMBL" id="BQNB010009789">
    <property type="protein sequence ID" value="GJS68425.1"/>
    <property type="molecule type" value="Genomic_DNA"/>
</dbReference>
<keyword evidence="3" id="KW-1185">Reference proteome</keyword>
<dbReference type="Proteomes" id="UP001151760">
    <property type="component" value="Unassembled WGS sequence"/>
</dbReference>
<protein>
    <submittedName>
        <fullName evidence="2">Uncharacterized protein</fullName>
    </submittedName>
</protein>
<proteinExistence type="predicted"/>
<evidence type="ECO:0000256" key="1">
    <source>
        <dbReference type="SAM" id="MobiDB-lite"/>
    </source>
</evidence>
<feature type="compositionally biased region" description="Low complexity" evidence="1">
    <location>
        <begin position="37"/>
        <end position="47"/>
    </location>
</feature>
<comment type="caution">
    <text evidence="2">The sequence shown here is derived from an EMBL/GenBank/DDBJ whole genome shotgun (WGS) entry which is preliminary data.</text>
</comment>